<feature type="domain" description="HTH lysR-type" evidence="5">
    <location>
        <begin position="24"/>
        <end position="81"/>
    </location>
</feature>
<dbReference type="Pfam" id="PF03466">
    <property type="entry name" value="LysR_substrate"/>
    <property type="match status" value="1"/>
</dbReference>
<name>A0ABQ5XDN3_9GAMM</name>
<evidence type="ECO:0000313" key="6">
    <source>
        <dbReference type="EMBL" id="GLQ89800.1"/>
    </source>
</evidence>
<evidence type="ECO:0000256" key="2">
    <source>
        <dbReference type="ARBA" id="ARBA00023015"/>
    </source>
</evidence>
<dbReference type="InterPro" id="IPR058163">
    <property type="entry name" value="LysR-type_TF_proteobact-type"/>
</dbReference>
<dbReference type="InterPro" id="IPR036390">
    <property type="entry name" value="WH_DNA-bd_sf"/>
</dbReference>
<reference evidence="7" key="1">
    <citation type="journal article" date="2019" name="Int. J. Syst. Evol. Microbiol.">
        <title>The Global Catalogue of Microorganisms (GCM) 10K type strain sequencing project: providing services to taxonomists for standard genome sequencing and annotation.</title>
        <authorList>
            <consortium name="The Broad Institute Genomics Platform"/>
            <consortium name="The Broad Institute Genome Sequencing Center for Infectious Disease"/>
            <person name="Wu L."/>
            <person name="Ma J."/>
        </authorList>
    </citation>
    <scope>NUCLEOTIDE SEQUENCE [LARGE SCALE GENOMIC DNA]</scope>
    <source>
        <strain evidence="7">NBRC 111981</strain>
    </source>
</reference>
<dbReference type="Gene3D" id="3.40.190.10">
    <property type="entry name" value="Periplasmic binding protein-like II"/>
    <property type="match status" value="2"/>
</dbReference>
<dbReference type="SUPFAM" id="SSF53850">
    <property type="entry name" value="Periplasmic binding protein-like II"/>
    <property type="match status" value="1"/>
</dbReference>
<dbReference type="CDD" id="cd08432">
    <property type="entry name" value="PBP2_GcdR_TrpI_HvrB_AmpR_like"/>
    <property type="match status" value="1"/>
</dbReference>
<dbReference type="Pfam" id="PF00126">
    <property type="entry name" value="HTH_1"/>
    <property type="match status" value="1"/>
</dbReference>
<keyword evidence="4" id="KW-0804">Transcription</keyword>
<dbReference type="PANTHER" id="PTHR30537:SF26">
    <property type="entry name" value="GLYCINE CLEAVAGE SYSTEM TRANSCRIPTIONAL ACTIVATOR"/>
    <property type="match status" value="1"/>
</dbReference>
<evidence type="ECO:0000256" key="3">
    <source>
        <dbReference type="ARBA" id="ARBA00023125"/>
    </source>
</evidence>
<gene>
    <name evidence="6" type="ORF">GCM10007898_33750</name>
</gene>
<dbReference type="InterPro" id="IPR000847">
    <property type="entry name" value="LysR_HTH_N"/>
</dbReference>
<dbReference type="PRINTS" id="PR00039">
    <property type="entry name" value="HTHLYSR"/>
</dbReference>
<evidence type="ECO:0000256" key="1">
    <source>
        <dbReference type="ARBA" id="ARBA00009437"/>
    </source>
</evidence>
<evidence type="ECO:0000259" key="5">
    <source>
        <dbReference type="PROSITE" id="PS50931"/>
    </source>
</evidence>
<comment type="caution">
    <text evidence="6">The sequence shown here is derived from an EMBL/GenBank/DDBJ whole genome shotgun (WGS) entry which is preliminary data.</text>
</comment>
<dbReference type="PROSITE" id="PS50931">
    <property type="entry name" value="HTH_LYSR"/>
    <property type="match status" value="1"/>
</dbReference>
<dbReference type="Gene3D" id="1.10.10.10">
    <property type="entry name" value="Winged helix-like DNA-binding domain superfamily/Winged helix DNA-binding domain"/>
    <property type="match status" value="1"/>
</dbReference>
<dbReference type="RefSeq" id="WP_284333237.1">
    <property type="nucleotide sequence ID" value="NZ_BSOA01000043.1"/>
</dbReference>
<keyword evidence="2" id="KW-0805">Transcription regulation</keyword>
<dbReference type="Proteomes" id="UP001156627">
    <property type="component" value="Unassembled WGS sequence"/>
</dbReference>
<accession>A0ABQ5XDN3</accession>
<sequence length="335" mass="37017">MSHPPLKNRRRGQVSLGVADYRLPSLTAIRAFEAAARLGSFAKAAAELDTTSASVSYHVRRLEQQIGVQLFARHAQKVELTVPGQLVATEATQAFAALRASFIKAFDTEESHLTLTTLPTFGTTWLTPRLGKFRARHPEITFELDVSVPAQDLTEGRFDAAIRNGHGRWPGLRAVPLFPAIFMPLCAPALKDAAQHIANPHARLEVPLLGRPDWWAAWYRAQGCRDDTLPGEFGTSLPTEYLDIASAVAGHGIAIGSPILFRAEIDAGRLVPAHDFVATDGRSFWLAFPSAKERRPKIARFREWLCEEIEADLRAARDYIRRAKPGQSISQLISK</sequence>
<evidence type="ECO:0000256" key="4">
    <source>
        <dbReference type="ARBA" id="ARBA00023163"/>
    </source>
</evidence>
<proteinExistence type="inferred from homology"/>
<keyword evidence="7" id="KW-1185">Reference proteome</keyword>
<dbReference type="PANTHER" id="PTHR30537">
    <property type="entry name" value="HTH-TYPE TRANSCRIPTIONAL REGULATOR"/>
    <property type="match status" value="1"/>
</dbReference>
<evidence type="ECO:0000313" key="7">
    <source>
        <dbReference type="Proteomes" id="UP001156627"/>
    </source>
</evidence>
<organism evidence="6 7">
    <name type="scientific">Dyella flagellata</name>
    <dbReference type="NCBI Taxonomy" id="1867833"/>
    <lineage>
        <taxon>Bacteria</taxon>
        <taxon>Pseudomonadati</taxon>
        <taxon>Pseudomonadota</taxon>
        <taxon>Gammaproteobacteria</taxon>
        <taxon>Lysobacterales</taxon>
        <taxon>Rhodanobacteraceae</taxon>
        <taxon>Dyella</taxon>
    </lineage>
</organism>
<dbReference type="InterPro" id="IPR036388">
    <property type="entry name" value="WH-like_DNA-bd_sf"/>
</dbReference>
<comment type="similarity">
    <text evidence="1">Belongs to the LysR transcriptional regulatory family.</text>
</comment>
<keyword evidence="3" id="KW-0238">DNA-binding</keyword>
<dbReference type="SUPFAM" id="SSF46785">
    <property type="entry name" value="Winged helix' DNA-binding domain"/>
    <property type="match status" value="1"/>
</dbReference>
<dbReference type="EMBL" id="BSOA01000043">
    <property type="protein sequence ID" value="GLQ89800.1"/>
    <property type="molecule type" value="Genomic_DNA"/>
</dbReference>
<dbReference type="InterPro" id="IPR005119">
    <property type="entry name" value="LysR_subst-bd"/>
</dbReference>
<protein>
    <submittedName>
        <fullName evidence="6">LysR family transcriptional regulator</fullName>
    </submittedName>
</protein>